<feature type="domain" description="Response regulatory" evidence="3">
    <location>
        <begin position="25"/>
        <end position="143"/>
    </location>
</feature>
<accession>A0A2N6K065</accession>
<sequence>MRDNSLFSNIEGDAPSSSLPLARLKILVVDDDEDSRFYISTVLEADGASVTTVASAAEALEVLPQLQPDVLVCDIAMPDEDGYTLIRKIRNLKAEKARNVPAIALTAYADSEDRMRALEAGFQTHVAKPVDPDNLVIAVANVLVSAKSKNLNT</sequence>
<dbReference type="AlphaFoldDB" id="A0A2N6K065"/>
<reference evidence="4 5" key="1">
    <citation type="submission" date="2017-08" db="EMBL/GenBank/DDBJ databases">
        <title>Genomes of Fischerella (Mastigocladus) sp. strains.</title>
        <authorList>
            <person name="Miller S.R."/>
        </authorList>
    </citation>
    <scope>NUCLEOTIDE SEQUENCE [LARGE SCALE GENOMIC DNA]</scope>
    <source>
        <strain evidence="4 5">CCMEE 5323</strain>
    </source>
</reference>
<dbReference type="PROSITE" id="PS50110">
    <property type="entry name" value="RESPONSE_REGULATORY"/>
    <property type="match status" value="1"/>
</dbReference>
<dbReference type="Pfam" id="PF00072">
    <property type="entry name" value="Response_reg"/>
    <property type="match status" value="1"/>
</dbReference>
<dbReference type="SUPFAM" id="SSF52172">
    <property type="entry name" value="CheY-like"/>
    <property type="match status" value="1"/>
</dbReference>
<dbReference type="GO" id="GO:0000160">
    <property type="term" value="P:phosphorelay signal transduction system"/>
    <property type="evidence" value="ECO:0007669"/>
    <property type="project" value="InterPro"/>
</dbReference>
<dbReference type="InterPro" id="IPR011006">
    <property type="entry name" value="CheY-like_superfamily"/>
</dbReference>
<evidence type="ECO:0000313" key="4">
    <source>
        <dbReference type="EMBL" id="PLZ87303.1"/>
    </source>
</evidence>
<name>A0A2N6K065_FISMU</name>
<organism evidence="4 5">
    <name type="scientific">Fischerella muscicola CCMEE 5323</name>
    <dbReference type="NCBI Taxonomy" id="2019572"/>
    <lineage>
        <taxon>Bacteria</taxon>
        <taxon>Bacillati</taxon>
        <taxon>Cyanobacteriota</taxon>
        <taxon>Cyanophyceae</taxon>
        <taxon>Nostocales</taxon>
        <taxon>Hapalosiphonaceae</taxon>
        <taxon>Fischerella</taxon>
    </lineage>
</organism>
<evidence type="ECO:0000256" key="2">
    <source>
        <dbReference type="PROSITE-ProRule" id="PRU00169"/>
    </source>
</evidence>
<keyword evidence="1 2" id="KW-0597">Phosphoprotein</keyword>
<dbReference type="Proteomes" id="UP000235036">
    <property type="component" value="Unassembled WGS sequence"/>
</dbReference>
<comment type="caution">
    <text evidence="4">The sequence shown here is derived from an EMBL/GenBank/DDBJ whole genome shotgun (WGS) entry which is preliminary data.</text>
</comment>
<dbReference type="CDD" id="cd17580">
    <property type="entry name" value="REC_2_DhkD-like"/>
    <property type="match status" value="1"/>
</dbReference>
<dbReference type="EMBL" id="NRQW01000412">
    <property type="protein sequence ID" value="PLZ87303.1"/>
    <property type="molecule type" value="Genomic_DNA"/>
</dbReference>
<dbReference type="SMART" id="SM00448">
    <property type="entry name" value="REC"/>
    <property type="match status" value="1"/>
</dbReference>
<evidence type="ECO:0000256" key="1">
    <source>
        <dbReference type="ARBA" id="ARBA00022553"/>
    </source>
</evidence>
<gene>
    <name evidence="4" type="ORF">CEN44_17800</name>
</gene>
<protein>
    <submittedName>
        <fullName evidence="4">Response regulator</fullName>
    </submittedName>
</protein>
<dbReference type="Gene3D" id="3.40.50.2300">
    <property type="match status" value="1"/>
</dbReference>
<keyword evidence="5" id="KW-1185">Reference proteome</keyword>
<evidence type="ECO:0000313" key="5">
    <source>
        <dbReference type="Proteomes" id="UP000235036"/>
    </source>
</evidence>
<proteinExistence type="predicted"/>
<dbReference type="RefSeq" id="WP_016865754.1">
    <property type="nucleotide sequence ID" value="NZ_CAWNVR010000526.1"/>
</dbReference>
<dbReference type="PANTHER" id="PTHR44591:SF3">
    <property type="entry name" value="RESPONSE REGULATORY DOMAIN-CONTAINING PROTEIN"/>
    <property type="match status" value="1"/>
</dbReference>
<dbReference type="InterPro" id="IPR001789">
    <property type="entry name" value="Sig_transdc_resp-reg_receiver"/>
</dbReference>
<feature type="modified residue" description="4-aspartylphosphate" evidence="2">
    <location>
        <position position="74"/>
    </location>
</feature>
<dbReference type="InterPro" id="IPR050595">
    <property type="entry name" value="Bact_response_regulator"/>
</dbReference>
<dbReference type="PANTHER" id="PTHR44591">
    <property type="entry name" value="STRESS RESPONSE REGULATOR PROTEIN 1"/>
    <property type="match status" value="1"/>
</dbReference>
<evidence type="ECO:0000259" key="3">
    <source>
        <dbReference type="PROSITE" id="PS50110"/>
    </source>
</evidence>